<evidence type="ECO:0000313" key="2">
    <source>
        <dbReference type="EMBL" id="KLU67858.1"/>
    </source>
</evidence>
<dbReference type="RefSeq" id="WP_172408121.1">
    <property type="nucleotide sequence ID" value="NZ_LDZY01000001.1"/>
</dbReference>
<reference evidence="2 3" key="1">
    <citation type="submission" date="2015-06" db="EMBL/GenBank/DDBJ databases">
        <title>Draft genome of the moderately acidophilic sulfate reducer Candidatus Desulfosporosinus acididurans strain M1.</title>
        <authorList>
            <person name="Poehlein A."/>
            <person name="Petzsch P."/>
            <person name="Johnson B.D."/>
            <person name="Schloemann M."/>
            <person name="Daniel R."/>
            <person name="Muehling M."/>
        </authorList>
    </citation>
    <scope>NUCLEOTIDE SEQUENCE [LARGE SCALE GENOMIC DNA]</scope>
    <source>
        <strain evidence="2 3">M1</strain>
    </source>
</reference>
<dbReference type="EMBL" id="LDZY01000001">
    <property type="protein sequence ID" value="KLU67858.1"/>
    <property type="molecule type" value="Genomic_DNA"/>
</dbReference>
<evidence type="ECO:0000313" key="3">
    <source>
        <dbReference type="Proteomes" id="UP000036356"/>
    </source>
</evidence>
<sequence length="51" mass="6246">MSKDKDRREELAAKYPEVEQHFQNIKQEMYEPQIERLGETKKEQKQRTEGH</sequence>
<comment type="caution">
    <text evidence="2">The sequence shown here is derived from an EMBL/GenBank/DDBJ whole genome shotgun (WGS) entry which is preliminary data.</text>
</comment>
<dbReference type="Proteomes" id="UP000036356">
    <property type="component" value="Unassembled WGS sequence"/>
</dbReference>
<feature type="compositionally biased region" description="Basic and acidic residues" evidence="1">
    <location>
        <begin position="1"/>
        <end position="20"/>
    </location>
</feature>
<protein>
    <submittedName>
        <fullName evidence="2">Uncharacterized protein</fullName>
    </submittedName>
</protein>
<evidence type="ECO:0000256" key="1">
    <source>
        <dbReference type="SAM" id="MobiDB-lite"/>
    </source>
</evidence>
<proteinExistence type="predicted"/>
<dbReference type="PATRIC" id="fig|476652.3.peg.263"/>
<accession>A0A0J1FXW7</accession>
<gene>
    <name evidence="2" type="ORF">DEAC_c02650</name>
</gene>
<feature type="compositionally biased region" description="Basic and acidic residues" evidence="1">
    <location>
        <begin position="33"/>
        <end position="51"/>
    </location>
</feature>
<organism evidence="2 3">
    <name type="scientific">Desulfosporosinus acididurans</name>
    <dbReference type="NCBI Taxonomy" id="476652"/>
    <lineage>
        <taxon>Bacteria</taxon>
        <taxon>Bacillati</taxon>
        <taxon>Bacillota</taxon>
        <taxon>Clostridia</taxon>
        <taxon>Eubacteriales</taxon>
        <taxon>Desulfitobacteriaceae</taxon>
        <taxon>Desulfosporosinus</taxon>
    </lineage>
</organism>
<name>A0A0J1FXW7_9FIRM</name>
<dbReference type="AlphaFoldDB" id="A0A0J1FXW7"/>
<feature type="region of interest" description="Disordered" evidence="1">
    <location>
        <begin position="1"/>
        <end position="51"/>
    </location>
</feature>
<keyword evidence="3" id="KW-1185">Reference proteome</keyword>